<keyword evidence="5" id="KW-0732">Signal</keyword>
<evidence type="ECO:0000313" key="7">
    <source>
        <dbReference type="EMBL" id="GFR37817.1"/>
    </source>
</evidence>
<dbReference type="PROSITE" id="PS51257">
    <property type="entry name" value="PROKAR_LIPOPROTEIN"/>
    <property type="match status" value="1"/>
</dbReference>
<dbReference type="EMBL" id="BMAQ01000006">
    <property type="protein sequence ID" value="GFR37817.1"/>
    <property type="molecule type" value="Genomic_DNA"/>
</dbReference>
<comment type="caution">
    <text evidence="7">The sequence shown here is derived from an EMBL/GenBank/DDBJ whole genome shotgun (WGS) entry which is preliminary data.</text>
</comment>
<feature type="region of interest" description="Disordered" evidence="4">
    <location>
        <begin position="174"/>
        <end position="211"/>
    </location>
</feature>
<dbReference type="InterPro" id="IPR016071">
    <property type="entry name" value="Staphylococal_nuclease_OB-fold"/>
</dbReference>
<reference evidence="7" key="2">
    <citation type="journal article" date="2021" name="Data Brief">
        <title>Draft genome sequence data of the facultative, thermophilic, xylanolytic bacterium Paenibacillus sp. strain DA-C8.</title>
        <authorList>
            <person name="Chhe C."/>
            <person name="Uke A."/>
            <person name="Baramee S."/>
            <person name="Ungkulpasvich U."/>
            <person name="Tachaapaikoon C."/>
            <person name="Pason P."/>
            <person name="Waeonukul R."/>
            <person name="Ratanakhanokchai K."/>
            <person name="Kosugi A."/>
        </authorList>
    </citation>
    <scope>NUCLEOTIDE SEQUENCE</scope>
    <source>
        <strain evidence="7">DA-C8</strain>
    </source>
</reference>
<gene>
    <name evidence="7" type="ORF">PRECH8_11130</name>
</gene>
<proteinExistence type="predicted"/>
<dbReference type="AlphaFoldDB" id="A0A916QBS1"/>
<sequence length="247" mass="27083">MRFMKLLSWIAALVITAGCAAETPASDDTAEILAAYPELQGKAHVREIVTRIIDGDTFELASGHKVRLIGVNTPEITKGKSEAYGEEAKQYASDHLLDQEVILFADVSDTDRYGRLLRYVFLPGDPLMFNERLLLEGYANTMTVPPDVTFAERFVAREQEARAAGAGLWSDAAAASAGSAPKPQETQDSVNSYEPSCEDPQIKGNINSKGERIYHEPGSRYYDATIPELMFCTAEEAEAAGFRAPKR</sequence>
<evidence type="ECO:0000256" key="4">
    <source>
        <dbReference type="SAM" id="MobiDB-lite"/>
    </source>
</evidence>
<dbReference type="Proteomes" id="UP000654993">
    <property type="component" value="Unassembled WGS sequence"/>
</dbReference>
<dbReference type="InterPro" id="IPR035437">
    <property type="entry name" value="SNase_OB-fold_sf"/>
</dbReference>
<feature type="compositionally biased region" description="Polar residues" evidence="4">
    <location>
        <begin position="184"/>
        <end position="194"/>
    </location>
</feature>
<evidence type="ECO:0000256" key="5">
    <source>
        <dbReference type="SAM" id="SignalP"/>
    </source>
</evidence>
<name>A0A916QBS1_9BACL</name>
<accession>A0A916QBS1</accession>
<dbReference type="PROSITE" id="PS50830">
    <property type="entry name" value="TNASE_3"/>
    <property type="match status" value="1"/>
</dbReference>
<feature type="chain" id="PRO_5037917860" description="TNase-like domain-containing protein" evidence="5">
    <location>
        <begin position="21"/>
        <end position="247"/>
    </location>
</feature>
<dbReference type="Gene3D" id="2.40.50.90">
    <property type="match status" value="1"/>
</dbReference>
<feature type="signal peptide" evidence="5">
    <location>
        <begin position="1"/>
        <end position="20"/>
    </location>
</feature>
<dbReference type="SUPFAM" id="SSF50199">
    <property type="entry name" value="Staphylococcal nuclease"/>
    <property type="match status" value="1"/>
</dbReference>
<dbReference type="GO" id="GO:0016787">
    <property type="term" value="F:hydrolase activity"/>
    <property type="evidence" value="ECO:0007669"/>
    <property type="project" value="UniProtKB-KW"/>
</dbReference>
<evidence type="ECO:0000256" key="3">
    <source>
        <dbReference type="ARBA" id="ARBA00022801"/>
    </source>
</evidence>
<dbReference type="PANTHER" id="PTHR12302:SF3">
    <property type="entry name" value="SERINE_THREONINE-PROTEIN KINASE 31"/>
    <property type="match status" value="1"/>
</dbReference>
<protein>
    <recommendedName>
        <fullName evidence="6">TNase-like domain-containing protein</fullName>
    </recommendedName>
</protein>
<evidence type="ECO:0000256" key="1">
    <source>
        <dbReference type="ARBA" id="ARBA00022722"/>
    </source>
</evidence>
<dbReference type="GO" id="GO:0004519">
    <property type="term" value="F:endonuclease activity"/>
    <property type="evidence" value="ECO:0007669"/>
    <property type="project" value="UniProtKB-KW"/>
</dbReference>
<keyword evidence="8" id="KW-1185">Reference proteome</keyword>
<keyword evidence="1" id="KW-0540">Nuclease</keyword>
<evidence type="ECO:0000313" key="8">
    <source>
        <dbReference type="Proteomes" id="UP000654993"/>
    </source>
</evidence>
<dbReference type="PANTHER" id="PTHR12302">
    <property type="entry name" value="EBNA2 BINDING PROTEIN P100"/>
    <property type="match status" value="1"/>
</dbReference>
<dbReference type="SMART" id="SM00318">
    <property type="entry name" value="SNc"/>
    <property type="match status" value="1"/>
</dbReference>
<evidence type="ECO:0000259" key="6">
    <source>
        <dbReference type="PROSITE" id="PS50830"/>
    </source>
</evidence>
<organism evidence="7 8">
    <name type="scientific">Insulibacter thermoxylanivorax</name>
    <dbReference type="NCBI Taxonomy" id="2749268"/>
    <lineage>
        <taxon>Bacteria</taxon>
        <taxon>Bacillati</taxon>
        <taxon>Bacillota</taxon>
        <taxon>Bacilli</taxon>
        <taxon>Bacillales</taxon>
        <taxon>Paenibacillaceae</taxon>
        <taxon>Insulibacter</taxon>
    </lineage>
</organism>
<reference evidence="7" key="1">
    <citation type="submission" date="2020-08" db="EMBL/GenBank/DDBJ databases">
        <authorList>
            <person name="Uke A."/>
            <person name="Chhe C."/>
            <person name="Baramee S."/>
            <person name="Kosugi A."/>
        </authorList>
    </citation>
    <scope>NUCLEOTIDE SEQUENCE</scope>
    <source>
        <strain evidence="7">DA-C8</strain>
    </source>
</reference>
<dbReference type="Pfam" id="PF00565">
    <property type="entry name" value="SNase"/>
    <property type="match status" value="1"/>
</dbReference>
<keyword evidence="3" id="KW-0378">Hydrolase</keyword>
<keyword evidence="2" id="KW-0255">Endonuclease</keyword>
<feature type="domain" description="TNase-like" evidence="6">
    <location>
        <begin position="43"/>
        <end position="171"/>
    </location>
</feature>
<evidence type="ECO:0000256" key="2">
    <source>
        <dbReference type="ARBA" id="ARBA00022759"/>
    </source>
</evidence>